<keyword evidence="4" id="KW-1185">Reference proteome</keyword>
<evidence type="ECO:0000313" key="3">
    <source>
        <dbReference type="EMBL" id="RMX58976.1"/>
    </source>
</evidence>
<dbReference type="PROSITE" id="PS51125">
    <property type="entry name" value="NHL"/>
    <property type="match status" value="2"/>
</dbReference>
<dbReference type="PANTHER" id="PTHR24104:SF25">
    <property type="entry name" value="PROTEIN LIN-41"/>
    <property type="match status" value="1"/>
</dbReference>
<dbReference type="Pfam" id="PF01436">
    <property type="entry name" value="NHL"/>
    <property type="match status" value="1"/>
</dbReference>
<dbReference type="STRING" id="46731.A0A3M6UZ65"/>
<evidence type="ECO:0000256" key="2">
    <source>
        <dbReference type="PROSITE-ProRule" id="PRU00504"/>
    </source>
</evidence>
<dbReference type="GO" id="GO:0008270">
    <property type="term" value="F:zinc ion binding"/>
    <property type="evidence" value="ECO:0007669"/>
    <property type="project" value="UniProtKB-KW"/>
</dbReference>
<accession>A0A3M6UZ65</accession>
<dbReference type="InterPro" id="IPR001258">
    <property type="entry name" value="NHL_repeat"/>
</dbReference>
<keyword evidence="1" id="KW-0677">Repeat</keyword>
<comment type="caution">
    <text evidence="3">The sequence shown here is derived from an EMBL/GenBank/DDBJ whole genome shotgun (WGS) entry which is preliminary data.</text>
</comment>
<dbReference type="InterPro" id="IPR050952">
    <property type="entry name" value="TRIM-NHL_E3_ligases"/>
</dbReference>
<feature type="repeat" description="NHL" evidence="2">
    <location>
        <begin position="1"/>
        <end position="27"/>
    </location>
</feature>
<dbReference type="EMBL" id="RCHS01000411">
    <property type="protein sequence ID" value="RMX58976.1"/>
    <property type="molecule type" value="Genomic_DNA"/>
</dbReference>
<dbReference type="GO" id="GO:0061630">
    <property type="term" value="F:ubiquitin protein ligase activity"/>
    <property type="evidence" value="ECO:0007669"/>
    <property type="project" value="TreeGrafter"/>
</dbReference>
<dbReference type="Gene3D" id="2.120.10.30">
    <property type="entry name" value="TolB, C-terminal domain"/>
    <property type="match status" value="1"/>
</dbReference>
<evidence type="ECO:0000313" key="4">
    <source>
        <dbReference type="Proteomes" id="UP000275408"/>
    </source>
</evidence>
<dbReference type="AlphaFoldDB" id="A0A3M6UZ65"/>
<name>A0A3M6UZ65_POCDA</name>
<dbReference type="InterPro" id="IPR011042">
    <property type="entry name" value="6-blade_b-propeller_TolB-like"/>
</dbReference>
<dbReference type="GO" id="GO:0000209">
    <property type="term" value="P:protein polyubiquitination"/>
    <property type="evidence" value="ECO:0007669"/>
    <property type="project" value="TreeGrafter"/>
</dbReference>
<feature type="repeat" description="NHL" evidence="2">
    <location>
        <begin position="31"/>
        <end position="67"/>
    </location>
</feature>
<dbReference type="Proteomes" id="UP000275408">
    <property type="component" value="Unassembled WGS sequence"/>
</dbReference>
<evidence type="ECO:0000256" key="1">
    <source>
        <dbReference type="ARBA" id="ARBA00022737"/>
    </source>
</evidence>
<dbReference type="PANTHER" id="PTHR24104">
    <property type="entry name" value="E3 UBIQUITIN-PROTEIN LIGASE NHLRC1-RELATED"/>
    <property type="match status" value="1"/>
</dbReference>
<organism evidence="3 4">
    <name type="scientific">Pocillopora damicornis</name>
    <name type="common">Cauliflower coral</name>
    <name type="synonym">Millepora damicornis</name>
    <dbReference type="NCBI Taxonomy" id="46731"/>
    <lineage>
        <taxon>Eukaryota</taxon>
        <taxon>Metazoa</taxon>
        <taxon>Cnidaria</taxon>
        <taxon>Anthozoa</taxon>
        <taxon>Hexacorallia</taxon>
        <taxon>Scleractinia</taxon>
        <taxon>Astrocoeniina</taxon>
        <taxon>Pocilloporidae</taxon>
        <taxon>Pocillopora</taxon>
    </lineage>
</organism>
<gene>
    <name evidence="3" type="ORF">pdam_00021830</name>
</gene>
<proteinExistence type="predicted"/>
<dbReference type="GO" id="GO:0043161">
    <property type="term" value="P:proteasome-mediated ubiquitin-dependent protein catabolic process"/>
    <property type="evidence" value="ECO:0007669"/>
    <property type="project" value="TreeGrafter"/>
</dbReference>
<protein>
    <submittedName>
        <fullName evidence="3">Uncharacterized protein</fullName>
    </submittedName>
</protein>
<sequence>MLNKPWGAAVNERDEIAVTDTGNHRVQGEYLSQFGGKGNLDHQLDYPHGLSVDNIDNIIVADRNTTRDATGSLRSGDILPLRLSDPRENLNRHRATERRRIFAMITHVSTLVYHPGPFIVLCYVPTTDHFKSINERKIAGITAQMLLNP</sequence>
<reference evidence="3 4" key="1">
    <citation type="journal article" date="2018" name="Sci. Rep.">
        <title>Comparative analysis of the Pocillopora damicornis genome highlights role of immune system in coral evolution.</title>
        <authorList>
            <person name="Cunning R."/>
            <person name="Bay R.A."/>
            <person name="Gillette P."/>
            <person name="Baker A.C."/>
            <person name="Traylor-Knowles N."/>
        </authorList>
    </citation>
    <scope>NUCLEOTIDE SEQUENCE [LARGE SCALE GENOMIC DNA]</scope>
    <source>
        <strain evidence="3">RSMAS</strain>
        <tissue evidence="3">Whole animal</tissue>
    </source>
</reference>